<dbReference type="STRING" id="29920.A0A329SV48"/>
<name>A0A329SV48_9STRA</name>
<feature type="transmembrane region" description="Helical" evidence="7">
    <location>
        <begin position="334"/>
        <end position="351"/>
    </location>
</feature>
<feature type="transmembrane region" description="Helical" evidence="7">
    <location>
        <begin position="89"/>
        <end position="111"/>
    </location>
</feature>
<dbReference type="Proteomes" id="UP000760860">
    <property type="component" value="Unassembled WGS sequence"/>
</dbReference>
<feature type="region of interest" description="Disordered" evidence="6">
    <location>
        <begin position="273"/>
        <end position="311"/>
    </location>
</feature>
<dbReference type="EMBL" id="RCML01000125">
    <property type="protein sequence ID" value="KAG2989904.1"/>
    <property type="molecule type" value="Genomic_DNA"/>
</dbReference>
<dbReference type="InterPro" id="IPR005828">
    <property type="entry name" value="MFS_sugar_transport-like"/>
</dbReference>
<evidence type="ECO:0000256" key="1">
    <source>
        <dbReference type="ARBA" id="ARBA00004141"/>
    </source>
</evidence>
<evidence type="ECO:0000256" key="6">
    <source>
        <dbReference type="SAM" id="MobiDB-lite"/>
    </source>
</evidence>
<dbReference type="Proteomes" id="UP000697107">
    <property type="component" value="Unassembled WGS sequence"/>
</dbReference>
<dbReference type="PANTHER" id="PTHR23511">
    <property type="entry name" value="SYNAPTIC VESICLE GLYCOPROTEIN 2"/>
    <property type="match status" value="1"/>
</dbReference>
<dbReference type="InterPro" id="IPR020846">
    <property type="entry name" value="MFS_dom"/>
</dbReference>
<feature type="transmembrane region" description="Helical" evidence="7">
    <location>
        <begin position="212"/>
        <end position="236"/>
    </location>
</feature>
<comment type="caution">
    <text evidence="14">The sequence shown here is derived from an EMBL/GenBank/DDBJ whole genome shotgun (WGS) entry which is preliminary data.</text>
</comment>
<dbReference type="Gene3D" id="1.20.1250.20">
    <property type="entry name" value="MFS general substrate transporter like domains"/>
    <property type="match status" value="1"/>
</dbReference>
<feature type="region of interest" description="Disordered" evidence="6">
    <location>
        <begin position="516"/>
        <end position="588"/>
    </location>
</feature>
<evidence type="ECO:0000313" key="10">
    <source>
        <dbReference type="EMBL" id="KAG2931547.1"/>
    </source>
</evidence>
<evidence type="ECO:0000313" key="15">
    <source>
        <dbReference type="Proteomes" id="UP000251314"/>
    </source>
</evidence>
<sequence length="588" mass="62965">MGCRMTTNSAAPVRTWGSPDENLVLVDNVKALKQAVHDEMELIGCGFHQHRVVTVLGFGNVADAVEILAIGYILTVYEDSEGEMTPWESSLLTAAVFAGMLGGGLVGGVAGDLYGRKPVLLVTLAINAIAAFLSALSPNVYWLIFFRAMAGLGVGGVVASLFALCLEHVPVSARGRYVTILCSFWMVGAVLTAGTAWVMLGKYSNGERILELSWRWFAGVVGLPSFTCFMLALWYVPESPHFLASKGDAQGATAVLQYIHGVHQSGRHIQIKFSSSDEENADEDKDEKMARKMEAQSVKKKLDSDDANSHSAVSSRESLRVVARLFERPNAGPTLLLMLCGFSLSFGSYGLSTWITKLFKSAGLANPFENAFLFAGANLPGNVVSLYLIDIIGHQRLLSGALFMSGFCALLFAFNVEGSKTVIVLVSCLFNACTTAAWNGFGVLSTENFPQELRTTGISVVNGSNRVAAITSQFVNGFLMGPPPHLEALLLVTTTVMWTGGIASRWIARGGDDDIDAIGKSDSSEDTEAGPEGSPSLGGDEGEHAGLIRHDVLLHEKKHSPKRDIKDGAEAGKKLVQRAAVERPNVSD</sequence>
<feature type="domain" description="Major facilitator superfamily (MFS) profile" evidence="8">
    <location>
        <begin position="52"/>
        <end position="512"/>
    </location>
</feature>
<feature type="compositionally biased region" description="Basic and acidic residues" evidence="6">
    <location>
        <begin position="562"/>
        <end position="573"/>
    </location>
</feature>
<evidence type="ECO:0000313" key="13">
    <source>
        <dbReference type="EMBL" id="KAG3224047.1"/>
    </source>
</evidence>
<evidence type="ECO:0000313" key="14">
    <source>
        <dbReference type="EMBL" id="RAW40459.1"/>
    </source>
</evidence>
<comment type="subcellular location">
    <subcellularLocation>
        <location evidence="1">Membrane</location>
        <topology evidence="1">Multi-pass membrane protein</topology>
    </subcellularLocation>
</comment>
<evidence type="ECO:0000259" key="8">
    <source>
        <dbReference type="PROSITE" id="PS50850"/>
    </source>
</evidence>
<feature type="transmembrane region" description="Helical" evidence="7">
    <location>
        <begin position="118"/>
        <end position="136"/>
    </location>
</feature>
<dbReference type="Pfam" id="PF00083">
    <property type="entry name" value="Sugar_tr"/>
    <property type="match status" value="1"/>
</dbReference>
<dbReference type="PROSITE" id="PS00217">
    <property type="entry name" value="SUGAR_TRANSPORT_2"/>
    <property type="match status" value="1"/>
</dbReference>
<evidence type="ECO:0000256" key="7">
    <source>
        <dbReference type="SAM" id="Phobius"/>
    </source>
</evidence>
<feature type="transmembrane region" description="Helical" evidence="7">
    <location>
        <begin position="396"/>
        <end position="416"/>
    </location>
</feature>
<keyword evidence="2" id="KW-0813">Transport</keyword>
<dbReference type="EMBL" id="RCMI01000131">
    <property type="protein sequence ID" value="KAG2931547.1"/>
    <property type="molecule type" value="Genomic_DNA"/>
</dbReference>
<feature type="compositionally biased region" description="Acidic residues" evidence="6">
    <location>
        <begin position="276"/>
        <end position="285"/>
    </location>
</feature>
<dbReference type="PANTHER" id="PTHR23511:SF34">
    <property type="entry name" value="SYNAPTIC VESICLE GLYCOPROTEIN 2"/>
    <property type="match status" value="1"/>
</dbReference>
<protein>
    <recommendedName>
        <fullName evidence="8">Major facilitator superfamily (MFS) profile domain-containing protein</fullName>
    </recommendedName>
</protein>
<feature type="compositionally biased region" description="Basic and acidic residues" evidence="6">
    <location>
        <begin position="541"/>
        <end position="555"/>
    </location>
</feature>
<dbReference type="Proteomes" id="UP000736787">
    <property type="component" value="Unassembled WGS sequence"/>
</dbReference>
<dbReference type="InterPro" id="IPR036259">
    <property type="entry name" value="MFS_trans_sf"/>
</dbReference>
<dbReference type="OrthoDB" id="3936150at2759"/>
<feature type="transmembrane region" description="Helical" evidence="7">
    <location>
        <begin position="422"/>
        <end position="444"/>
    </location>
</feature>
<evidence type="ECO:0000256" key="3">
    <source>
        <dbReference type="ARBA" id="ARBA00022692"/>
    </source>
</evidence>
<dbReference type="GO" id="GO:0022857">
    <property type="term" value="F:transmembrane transporter activity"/>
    <property type="evidence" value="ECO:0007669"/>
    <property type="project" value="InterPro"/>
</dbReference>
<dbReference type="EMBL" id="RCMK01000140">
    <property type="protein sequence ID" value="KAG2947140.1"/>
    <property type="molecule type" value="Genomic_DNA"/>
</dbReference>
<dbReference type="AlphaFoldDB" id="A0A329SV48"/>
<feature type="transmembrane region" description="Helical" evidence="7">
    <location>
        <begin position="371"/>
        <end position="389"/>
    </location>
</feature>
<dbReference type="Proteomes" id="UP000735874">
    <property type="component" value="Unassembled WGS sequence"/>
</dbReference>
<evidence type="ECO:0000313" key="12">
    <source>
        <dbReference type="EMBL" id="KAG2989904.1"/>
    </source>
</evidence>
<dbReference type="EMBL" id="RCMG01000153">
    <property type="protein sequence ID" value="KAG2861503.1"/>
    <property type="molecule type" value="Genomic_DNA"/>
</dbReference>
<feature type="transmembrane region" description="Helical" evidence="7">
    <location>
        <begin position="142"/>
        <end position="166"/>
    </location>
</feature>
<dbReference type="EMBL" id="MJFZ01000047">
    <property type="protein sequence ID" value="RAW40459.1"/>
    <property type="molecule type" value="Genomic_DNA"/>
</dbReference>
<evidence type="ECO:0000313" key="9">
    <source>
        <dbReference type="EMBL" id="KAG2861503.1"/>
    </source>
</evidence>
<evidence type="ECO:0000313" key="11">
    <source>
        <dbReference type="EMBL" id="KAG2947140.1"/>
    </source>
</evidence>
<dbReference type="VEuPathDB" id="FungiDB:PC110_g3328"/>
<evidence type="ECO:0000256" key="2">
    <source>
        <dbReference type="ARBA" id="ARBA00022448"/>
    </source>
</evidence>
<gene>
    <name evidence="14" type="ORF">PC110_g3328</name>
    <name evidence="9" type="ORF">PC113_g7130</name>
    <name evidence="10" type="ORF">PC115_g6063</name>
    <name evidence="11" type="ORF">PC117_g7068</name>
    <name evidence="12" type="ORF">PC118_g5905</name>
    <name evidence="13" type="ORF">PC129_g5310</name>
</gene>
<keyword evidence="5 7" id="KW-0472">Membrane</keyword>
<dbReference type="Proteomes" id="UP000251314">
    <property type="component" value="Unassembled WGS sequence"/>
</dbReference>
<dbReference type="Proteomes" id="UP000774804">
    <property type="component" value="Unassembled WGS sequence"/>
</dbReference>
<keyword evidence="3 7" id="KW-0812">Transmembrane</keyword>
<organism evidence="14 15">
    <name type="scientific">Phytophthora cactorum</name>
    <dbReference type="NCBI Taxonomy" id="29920"/>
    <lineage>
        <taxon>Eukaryota</taxon>
        <taxon>Sar</taxon>
        <taxon>Stramenopiles</taxon>
        <taxon>Oomycota</taxon>
        <taxon>Peronosporomycetes</taxon>
        <taxon>Peronosporales</taxon>
        <taxon>Peronosporaceae</taxon>
        <taxon>Phytophthora</taxon>
    </lineage>
</organism>
<accession>A0A329SV48</accession>
<keyword evidence="15" id="KW-1185">Reference proteome</keyword>
<proteinExistence type="predicted"/>
<keyword evidence="4 7" id="KW-1133">Transmembrane helix</keyword>
<evidence type="ECO:0000256" key="5">
    <source>
        <dbReference type="ARBA" id="ARBA00023136"/>
    </source>
</evidence>
<dbReference type="SUPFAM" id="SSF103473">
    <property type="entry name" value="MFS general substrate transporter"/>
    <property type="match status" value="1"/>
</dbReference>
<reference evidence="9" key="2">
    <citation type="submission" date="2018-10" db="EMBL/GenBank/DDBJ databases">
        <title>Effector identification in a new, highly contiguous assembly of the strawberry crown rot pathogen Phytophthora cactorum.</title>
        <authorList>
            <person name="Armitage A.D."/>
            <person name="Nellist C.F."/>
            <person name="Bates H."/>
            <person name="Vickerstaff R.J."/>
            <person name="Harrison R.J."/>
        </authorList>
    </citation>
    <scope>NUCLEOTIDE SEQUENCE</scope>
    <source>
        <strain evidence="9">15-7</strain>
        <strain evidence="10">4032</strain>
        <strain evidence="11">4040</strain>
        <strain evidence="12">P415</strain>
        <strain evidence="13">P421</strain>
    </source>
</reference>
<dbReference type="PROSITE" id="PS50850">
    <property type="entry name" value="MFS"/>
    <property type="match status" value="1"/>
</dbReference>
<feature type="transmembrane region" description="Helical" evidence="7">
    <location>
        <begin position="52"/>
        <end position="77"/>
    </location>
</feature>
<evidence type="ECO:0000256" key="4">
    <source>
        <dbReference type="ARBA" id="ARBA00022989"/>
    </source>
</evidence>
<reference evidence="14 15" key="1">
    <citation type="submission" date="2018-01" db="EMBL/GenBank/DDBJ databases">
        <title>Draft genome of the strawberry crown rot pathogen Phytophthora cactorum.</title>
        <authorList>
            <person name="Armitage A.D."/>
            <person name="Lysoe E."/>
            <person name="Nellist C.F."/>
            <person name="Harrison R.J."/>
            <person name="Brurberg M.B."/>
        </authorList>
    </citation>
    <scope>NUCLEOTIDE SEQUENCE [LARGE SCALE GENOMIC DNA]</scope>
    <source>
        <strain evidence="14 15">10300</strain>
    </source>
</reference>
<dbReference type="EMBL" id="RCMV01000125">
    <property type="protein sequence ID" value="KAG3224047.1"/>
    <property type="molecule type" value="Genomic_DNA"/>
</dbReference>
<dbReference type="InterPro" id="IPR005829">
    <property type="entry name" value="Sugar_transporter_CS"/>
</dbReference>
<dbReference type="GO" id="GO:0016020">
    <property type="term" value="C:membrane"/>
    <property type="evidence" value="ECO:0007669"/>
    <property type="project" value="UniProtKB-SubCell"/>
</dbReference>
<feature type="transmembrane region" description="Helical" evidence="7">
    <location>
        <begin position="178"/>
        <end position="200"/>
    </location>
</feature>